<dbReference type="Pfam" id="PF17516">
    <property type="entry name" value="ProQ_C"/>
    <property type="match status" value="1"/>
</dbReference>
<sequence length="231" mass="25529">MDSPQKFSNSKDVISFLADTFPACFSLEGQAKPLKVGIFQDLVERLENDERVSKTLLRASLRHYTSSWRYLHAVVEGAHRVDLDGNQDAVIEKQHAEHAQQQLAESKQRVADKRKEQAKNRQDAKPRYKKPAGNKNDHNPEKPGAEQSKSAGRNGVQGTNSSQSKPIKRPPPEKLSDTDLVAGTQVTVKIGKTPMPGTINEVGKDGVHVQLNSGMVVKVPADSLRLARPKR</sequence>
<comment type="function">
    <text evidence="4">RNA chaperone with significant RNA binding, RNA strand exchange and RNA duplexing activities.</text>
</comment>
<keyword evidence="3 4" id="KW-0143">Chaperone</keyword>
<proteinExistence type="inferred from homology"/>
<name>A0A918DK46_9ALTE</name>
<protein>
    <recommendedName>
        <fullName evidence="4">RNA chaperone ProQ</fullName>
    </recommendedName>
</protein>
<dbReference type="EMBL" id="BMLS01000003">
    <property type="protein sequence ID" value="GGO69462.1"/>
    <property type="molecule type" value="Genomic_DNA"/>
</dbReference>
<dbReference type="SUPFAM" id="SSF48657">
    <property type="entry name" value="FinO-like"/>
    <property type="match status" value="1"/>
</dbReference>
<reference evidence="7" key="1">
    <citation type="journal article" date="2014" name="Int. J. Syst. Evol. Microbiol.">
        <title>Complete genome sequence of Corynebacterium casei LMG S-19264T (=DSM 44701T), isolated from a smear-ripened cheese.</title>
        <authorList>
            <consortium name="US DOE Joint Genome Institute (JGI-PGF)"/>
            <person name="Walter F."/>
            <person name="Albersmeier A."/>
            <person name="Kalinowski J."/>
            <person name="Ruckert C."/>
        </authorList>
    </citation>
    <scope>NUCLEOTIDE SEQUENCE</scope>
    <source>
        <strain evidence="7">CGMCC 1.7086</strain>
    </source>
</reference>
<dbReference type="GO" id="GO:0010608">
    <property type="term" value="P:post-transcriptional regulation of gene expression"/>
    <property type="evidence" value="ECO:0007669"/>
    <property type="project" value="InterPro"/>
</dbReference>
<dbReference type="Pfam" id="PF04352">
    <property type="entry name" value="ProQ"/>
    <property type="match status" value="1"/>
</dbReference>
<evidence type="ECO:0000313" key="7">
    <source>
        <dbReference type="EMBL" id="GGO69462.1"/>
    </source>
</evidence>
<dbReference type="NCBIfam" id="NF003434">
    <property type="entry name" value="PRK04950.1"/>
    <property type="match status" value="1"/>
</dbReference>
<accession>A0A918DK46</accession>
<keyword evidence="1 4" id="KW-0963">Cytoplasm</keyword>
<feature type="compositionally biased region" description="Basic and acidic residues" evidence="5">
    <location>
        <begin position="106"/>
        <end position="126"/>
    </location>
</feature>
<reference evidence="7" key="2">
    <citation type="submission" date="2020-09" db="EMBL/GenBank/DDBJ databases">
        <authorList>
            <person name="Sun Q."/>
            <person name="Zhou Y."/>
        </authorList>
    </citation>
    <scope>NUCLEOTIDE SEQUENCE</scope>
    <source>
        <strain evidence="7">CGMCC 1.7086</strain>
    </source>
</reference>
<keyword evidence="2 4" id="KW-0694">RNA-binding</keyword>
<evidence type="ECO:0000256" key="1">
    <source>
        <dbReference type="ARBA" id="ARBA00022490"/>
    </source>
</evidence>
<dbReference type="GO" id="GO:0005829">
    <property type="term" value="C:cytosol"/>
    <property type="evidence" value="ECO:0007669"/>
    <property type="project" value="TreeGrafter"/>
</dbReference>
<organism evidence="7 8">
    <name type="scientific">Bowmanella pacifica</name>
    <dbReference type="NCBI Taxonomy" id="502051"/>
    <lineage>
        <taxon>Bacteria</taxon>
        <taxon>Pseudomonadati</taxon>
        <taxon>Pseudomonadota</taxon>
        <taxon>Gammaproteobacteria</taxon>
        <taxon>Alteromonadales</taxon>
        <taxon>Alteromonadaceae</taxon>
        <taxon>Bowmanella</taxon>
    </lineage>
</organism>
<comment type="similarity">
    <text evidence="4">Belongs to the ProQ family.</text>
</comment>
<feature type="region of interest" description="Disordered" evidence="5">
    <location>
        <begin position="95"/>
        <end position="180"/>
    </location>
</feature>
<dbReference type="HAMAP" id="MF_00749">
    <property type="entry name" value="ProQ"/>
    <property type="match status" value="1"/>
</dbReference>
<dbReference type="InterPro" id="IPR016103">
    <property type="entry name" value="ProQ/FinO"/>
</dbReference>
<evidence type="ECO:0000313" key="8">
    <source>
        <dbReference type="Proteomes" id="UP000606935"/>
    </source>
</evidence>
<keyword evidence="8" id="KW-1185">Reference proteome</keyword>
<feature type="compositionally biased region" description="Polar residues" evidence="5">
    <location>
        <begin position="147"/>
        <end position="165"/>
    </location>
</feature>
<gene>
    <name evidence="4 7" type="primary">proQ</name>
    <name evidence="7" type="ORF">GCM10010982_20680</name>
</gene>
<dbReference type="InterPro" id="IPR036442">
    <property type="entry name" value="ProQ/FinO_sf"/>
</dbReference>
<dbReference type="InterPro" id="IPR035236">
    <property type="entry name" value="ProQ_C"/>
</dbReference>
<evidence type="ECO:0000256" key="4">
    <source>
        <dbReference type="HAMAP-Rule" id="MF_00749"/>
    </source>
</evidence>
<dbReference type="RefSeq" id="WP_188694350.1">
    <property type="nucleotide sequence ID" value="NZ_BMLS01000003.1"/>
</dbReference>
<evidence type="ECO:0000259" key="6">
    <source>
        <dbReference type="SMART" id="SM00945"/>
    </source>
</evidence>
<dbReference type="SMART" id="SM00945">
    <property type="entry name" value="ProQ"/>
    <property type="match status" value="1"/>
</dbReference>
<dbReference type="InterPro" id="IPR023529">
    <property type="entry name" value="ProQ"/>
</dbReference>
<dbReference type="Gene3D" id="1.10.1710.10">
    <property type="entry name" value="ProQ/FinO domain"/>
    <property type="match status" value="1"/>
</dbReference>
<dbReference type="Proteomes" id="UP000606935">
    <property type="component" value="Unassembled WGS sequence"/>
</dbReference>
<comment type="caution">
    <text evidence="7">The sequence shown here is derived from an EMBL/GenBank/DDBJ whole genome shotgun (WGS) entry which is preliminary data.</text>
</comment>
<feature type="compositionally biased region" description="Basic and acidic residues" evidence="5">
    <location>
        <begin position="135"/>
        <end position="144"/>
    </location>
</feature>
<dbReference type="PANTHER" id="PTHR38106">
    <property type="entry name" value="RNA CHAPERONE PROQ"/>
    <property type="match status" value="1"/>
</dbReference>
<dbReference type="AlphaFoldDB" id="A0A918DK46"/>
<dbReference type="PANTHER" id="PTHR38106:SF1">
    <property type="entry name" value="RNA CHAPERONE PROQ"/>
    <property type="match status" value="1"/>
</dbReference>
<evidence type="ECO:0000256" key="5">
    <source>
        <dbReference type="SAM" id="MobiDB-lite"/>
    </source>
</evidence>
<evidence type="ECO:0000256" key="2">
    <source>
        <dbReference type="ARBA" id="ARBA00022884"/>
    </source>
</evidence>
<comment type="subcellular location">
    <subcellularLocation>
        <location evidence="4">Cytoplasm</location>
    </subcellularLocation>
</comment>
<evidence type="ECO:0000256" key="3">
    <source>
        <dbReference type="ARBA" id="ARBA00023186"/>
    </source>
</evidence>
<dbReference type="GO" id="GO:0033592">
    <property type="term" value="F:RNA strand annealing activity"/>
    <property type="evidence" value="ECO:0007669"/>
    <property type="project" value="UniProtKB-UniRule"/>
</dbReference>
<dbReference type="GO" id="GO:0034057">
    <property type="term" value="F:RNA strand-exchange activity"/>
    <property type="evidence" value="ECO:0007669"/>
    <property type="project" value="UniProtKB-UniRule"/>
</dbReference>
<feature type="domain" description="ProQ/FinO" evidence="6">
    <location>
        <begin position="5"/>
        <end position="119"/>
    </location>
</feature>